<reference evidence="3 4" key="1">
    <citation type="journal article" date="2020" name="ISME J.">
        <title>Uncovering the hidden diversity of litter-decomposition mechanisms in mushroom-forming fungi.</title>
        <authorList>
            <person name="Floudas D."/>
            <person name="Bentzer J."/>
            <person name="Ahren D."/>
            <person name="Johansson T."/>
            <person name="Persson P."/>
            <person name="Tunlid A."/>
        </authorList>
    </citation>
    <scope>NUCLEOTIDE SEQUENCE [LARGE SCALE GENOMIC DNA]</scope>
    <source>
        <strain evidence="3 4">CBS 101986</strain>
    </source>
</reference>
<organism evidence="3 4">
    <name type="scientific">Psilocybe cf. subviscida</name>
    <dbReference type="NCBI Taxonomy" id="2480587"/>
    <lineage>
        <taxon>Eukaryota</taxon>
        <taxon>Fungi</taxon>
        <taxon>Dikarya</taxon>
        <taxon>Basidiomycota</taxon>
        <taxon>Agaricomycotina</taxon>
        <taxon>Agaricomycetes</taxon>
        <taxon>Agaricomycetidae</taxon>
        <taxon>Agaricales</taxon>
        <taxon>Agaricineae</taxon>
        <taxon>Strophariaceae</taxon>
        <taxon>Psilocybe</taxon>
    </lineage>
</organism>
<proteinExistence type="predicted"/>
<name>A0A8H5BG94_9AGAR</name>
<feature type="region of interest" description="Disordered" evidence="1">
    <location>
        <begin position="68"/>
        <end position="90"/>
    </location>
</feature>
<gene>
    <name evidence="3" type="ORF">D9619_001662</name>
</gene>
<feature type="chain" id="PRO_5034966342" evidence="2">
    <location>
        <begin position="27"/>
        <end position="112"/>
    </location>
</feature>
<sequence>MQFPFTVSTLMTVVMIFCAFVMPAFASPFENVQHSSSPAALISEELPTPTLEILEYKYASVSSTFLSTSSTLSQQPTTKSASSDAQWNRKPDSRDISIITVIFCCTTIAYIF</sequence>
<dbReference type="Proteomes" id="UP000567179">
    <property type="component" value="Unassembled WGS sequence"/>
</dbReference>
<dbReference type="AlphaFoldDB" id="A0A8H5BG94"/>
<evidence type="ECO:0000313" key="3">
    <source>
        <dbReference type="EMBL" id="KAF5322336.1"/>
    </source>
</evidence>
<feature type="compositionally biased region" description="Low complexity" evidence="1">
    <location>
        <begin position="68"/>
        <end position="80"/>
    </location>
</feature>
<protein>
    <submittedName>
        <fullName evidence="3">Uncharacterized protein</fullName>
    </submittedName>
</protein>
<comment type="caution">
    <text evidence="3">The sequence shown here is derived from an EMBL/GenBank/DDBJ whole genome shotgun (WGS) entry which is preliminary data.</text>
</comment>
<feature type="signal peptide" evidence="2">
    <location>
        <begin position="1"/>
        <end position="26"/>
    </location>
</feature>
<evidence type="ECO:0000256" key="1">
    <source>
        <dbReference type="SAM" id="MobiDB-lite"/>
    </source>
</evidence>
<evidence type="ECO:0000256" key="2">
    <source>
        <dbReference type="SAM" id="SignalP"/>
    </source>
</evidence>
<keyword evidence="2" id="KW-0732">Signal</keyword>
<accession>A0A8H5BG94</accession>
<dbReference type="EMBL" id="JAACJJ010000028">
    <property type="protein sequence ID" value="KAF5322336.1"/>
    <property type="molecule type" value="Genomic_DNA"/>
</dbReference>
<evidence type="ECO:0000313" key="4">
    <source>
        <dbReference type="Proteomes" id="UP000567179"/>
    </source>
</evidence>
<keyword evidence="4" id="KW-1185">Reference proteome</keyword>